<gene>
    <name evidence="5" type="ORF">LMG23992_02111</name>
</gene>
<keyword evidence="6" id="KW-1185">Reference proteome</keyword>
<dbReference type="PROSITE" id="PS51898">
    <property type="entry name" value="TYR_RECOMBINASE"/>
    <property type="match status" value="1"/>
</dbReference>
<protein>
    <recommendedName>
        <fullName evidence="4">Tyr recombinase domain-containing protein</fullName>
    </recommendedName>
</protein>
<reference evidence="5 6" key="1">
    <citation type="submission" date="2021-08" db="EMBL/GenBank/DDBJ databases">
        <authorList>
            <person name="Peeters C."/>
        </authorList>
    </citation>
    <scope>NUCLEOTIDE SEQUENCE [LARGE SCALE GENOMIC DNA]</scope>
    <source>
        <strain evidence="5 6">LMG 23992</strain>
    </source>
</reference>
<evidence type="ECO:0000256" key="3">
    <source>
        <dbReference type="ARBA" id="ARBA00023172"/>
    </source>
</evidence>
<dbReference type="RefSeq" id="WP_224079740.1">
    <property type="nucleotide sequence ID" value="NZ_CAJZAI010000004.1"/>
</dbReference>
<accession>A0ABM8WX08</accession>
<comment type="caution">
    <text evidence="5">The sequence shown here is derived from an EMBL/GenBank/DDBJ whole genome shotgun (WGS) entry which is preliminary data.</text>
</comment>
<dbReference type="CDD" id="cd00796">
    <property type="entry name" value="INT_Rci_Hp1_C"/>
    <property type="match status" value="1"/>
</dbReference>
<dbReference type="InterPro" id="IPR050090">
    <property type="entry name" value="Tyrosine_recombinase_XerCD"/>
</dbReference>
<organism evidence="5 6">
    <name type="scientific">Cupriavidus laharis</name>
    <dbReference type="NCBI Taxonomy" id="151654"/>
    <lineage>
        <taxon>Bacteria</taxon>
        <taxon>Pseudomonadati</taxon>
        <taxon>Pseudomonadota</taxon>
        <taxon>Betaproteobacteria</taxon>
        <taxon>Burkholderiales</taxon>
        <taxon>Burkholderiaceae</taxon>
        <taxon>Cupriavidus</taxon>
    </lineage>
</organism>
<evidence type="ECO:0000313" key="6">
    <source>
        <dbReference type="Proteomes" id="UP000727654"/>
    </source>
</evidence>
<dbReference type="InterPro" id="IPR010998">
    <property type="entry name" value="Integrase_recombinase_N"/>
</dbReference>
<feature type="domain" description="Tyr recombinase" evidence="4">
    <location>
        <begin position="211"/>
        <end position="380"/>
    </location>
</feature>
<dbReference type="Proteomes" id="UP000727654">
    <property type="component" value="Unassembled WGS sequence"/>
</dbReference>
<dbReference type="Gene3D" id="1.10.150.130">
    <property type="match status" value="1"/>
</dbReference>
<dbReference type="Pfam" id="PF00589">
    <property type="entry name" value="Phage_integrase"/>
    <property type="match status" value="1"/>
</dbReference>
<evidence type="ECO:0000256" key="1">
    <source>
        <dbReference type="ARBA" id="ARBA00022908"/>
    </source>
</evidence>
<keyword evidence="1" id="KW-0229">DNA integration</keyword>
<dbReference type="InterPro" id="IPR002104">
    <property type="entry name" value="Integrase_catalytic"/>
</dbReference>
<name>A0ABM8WX08_9BURK</name>
<sequence>MATKIDTKTARQSLVPRREPYWDILRSGVAVGYRKMTEDESAGQWQGRYKQEDGSYVTRSFGVLDDDGKQGAYAAAVREVNRWAEALDRGVSPKRITVADVCADYVKHLRVTKGKKAADDAAARYRREVDCKPIAKIALDKLSAKDLRKWVSDFIDARDPEDEEDMRKAKVGLNRNLAVFKAALNLAFKDQLVASDGAWKGVVPFKDVNAQRKAYLTVEERRALLKFCEPDLERLVRALLLTGARAGELATATVADFDKAHGLLAVDGKTGKRAMMLSTAAMEFFAECAKGKIGQALLLTRADGAAWHKDWWKKVFREAAEKAKLPDDVVLYTCRHVAISEMIMGGMDSAIVADITGTSVLMIERNYGKFKSAQTRSKLDAVMNLV</sequence>
<proteinExistence type="predicted"/>
<dbReference type="PANTHER" id="PTHR30349">
    <property type="entry name" value="PHAGE INTEGRASE-RELATED"/>
    <property type="match status" value="1"/>
</dbReference>
<evidence type="ECO:0000313" key="5">
    <source>
        <dbReference type="EMBL" id="CAG9172070.1"/>
    </source>
</evidence>
<dbReference type="Gene3D" id="1.10.443.10">
    <property type="entry name" value="Intergrase catalytic core"/>
    <property type="match status" value="1"/>
</dbReference>
<evidence type="ECO:0000256" key="2">
    <source>
        <dbReference type="ARBA" id="ARBA00023125"/>
    </source>
</evidence>
<dbReference type="InterPro" id="IPR011010">
    <property type="entry name" value="DNA_brk_join_enz"/>
</dbReference>
<evidence type="ECO:0000259" key="4">
    <source>
        <dbReference type="PROSITE" id="PS51898"/>
    </source>
</evidence>
<dbReference type="SUPFAM" id="SSF56349">
    <property type="entry name" value="DNA breaking-rejoining enzymes"/>
    <property type="match status" value="1"/>
</dbReference>
<keyword evidence="3" id="KW-0233">DNA recombination</keyword>
<dbReference type="InterPro" id="IPR013762">
    <property type="entry name" value="Integrase-like_cat_sf"/>
</dbReference>
<dbReference type="PANTHER" id="PTHR30349:SF88">
    <property type="entry name" value="BLL1584 PROTEIN"/>
    <property type="match status" value="1"/>
</dbReference>
<keyword evidence="2" id="KW-0238">DNA-binding</keyword>
<dbReference type="EMBL" id="CAJZAI010000004">
    <property type="protein sequence ID" value="CAG9172070.1"/>
    <property type="molecule type" value="Genomic_DNA"/>
</dbReference>